<dbReference type="Pfam" id="PF04536">
    <property type="entry name" value="TPM_phosphatase"/>
    <property type="match status" value="1"/>
</dbReference>
<reference evidence="6 7" key="1">
    <citation type="journal article" date="2024" name="Int. J. Syst. Evol. Microbiol.">
        <title>Paenibacillus hexagrammi sp. nov., a novel bacterium isolated from the gut content of Hexagrammos agrammus.</title>
        <authorList>
            <person name="Jung H.K."/>
            <person name="Kim D.G."/>
            <person name="Zin H."/>
            <person name="Park J."/>
            <person name="Jung H."/>
            <person name="Kim Y.O."/>
            <person name="Kong H.J."/>
            <person name="Kim J.W."/>
            <person name="Kim Y.S."/>
        </authorList>
    </citation>
    <scope>NUCLEOTIDE SEQUENCE [LARGE SCALE GENOMIC DNA]</scope>
    <source>
        <strain evidence="6 7">YPD9-1</strain>
    </source>
</reference>
<keyword evidence="3" id="KW-0812">Transmembrane</keyword>
<keyword evidence="1" id="KW-0175">Coiled coil</keyword>
<dbReference type="Gene3D" id="3.10.310.50">
    <property type="match status" value="1"/>
</dbReference>
<evidence type="ECO:0000259" key="5">
    <source>
        <dbReference type="Pfam" id="PF04536"/>
    </source>
</evidence>
<feature type="domain" description="TPM" evidence="5">
    <location>
        <begin position="31"/>
        <end position="156"/>
    </location>
</feature>
<keyword evidence="4" id="KW-0732">Signal</keyword>
<evidence type="ECO:0000313" key="6">
    <source>
        <dbReference type="EMBL" id="UJF34139.1"/>
    </source>
</evidence>
<feature type="signal peptide" evidence="4">
    <location>
        <begin position="1"/>
        <end position="21"/>
    </location>
</feature>
<proteinExistence type="predicted"/>
<protein>
    <submittedName>
        <fullName evidence="6">TPM domain-containing protein</fullName>
    </submittedName>
</protein>
<evidence type="ECO:0000256" key="2">
    <source>
        <dbReference type="SAM" id="MobiDB-lite"/>
    </source>
</evidence>
<feature type="region of interest" description="Disordered" evidence="2">
    <location>
        <begin position="162"/>
        <end position="201"/>
    </location>
</feature>
<keyword evidence="3" id="KW-0472">Membrane</keyword>
<feature type="compositionally biased region" description="Low complexity" evidence="2">
    <location>
        <begin position="162"/>
        <end position="178"/>
    </location>
</feature>
<gene>
    <name evidence="6" type="ORF">L0M14_02575</name>
</gene>
<keyword evidence="7" id="KW-1185">Reference proteome</keyword>
<feature type="compositionally biased region" description="Basic and acidic residues" evidence="2">
    <location>
        <begin position="805"/>
        <end position="818"/>
    </location>
</feature>
<dbReference type="EMBL" id="CP090978">
    <property type="protein sequence ID" value="UJF34139.1"/>
    <property type="molecule type" value="Genomic_DNA"/>
</dbReference>
<dbReference type="RefSeq" id="WP_235120530.1">
    <property type="nucleotide sequence ID" value="NZ_CP090978.1"/>
</dbReference>
<feature type="region of interest" description="Disordered" evidence="2">
    <location>
        <begin position="805"/>
        <end position="853"/>
    </location>
</feature>
<feature type="compositionally biased region" description="Low complexity" evidence="2">
    <location>
        <begin position="822"/>
        <end position="853"/>
    </location>
</feature>
<feature type="coiled-coil region" evidence="1">
    <location>
        <begin position="483"/>
        <end position="567"/>
    </location>
</feature>
<evidence type="ECO:0000256" key="4">
    <source>
        <dbReference type="SAM" id="SignalP"/>
    </source>
</evidence>
<evidence type="ECO:0000256" key="3">
    <source>
        <dbReference type="SAM" id="Phobius"/>
    </source>
</evidence>
<keyword evidence="3" id="KW-1133">Transmembrane helix</keyword>
<feature type="chain" id="PRO_5046485981" evidence="4">
    <location>
        <begin position="22"/>
        <end position="853"/>
    </location>
</feature>
<dbReference type="InterPro" id="IPR007621">
    <property type="entry name" value="TPM_dom"/>
</dbReference>
<sequence>MKRMIVLLFVCWLLCIQIAEAAPSIDKQGLVQDLAGMFTQDEIAAIEKADQGNPHTFYVLTIDSLEGADSAAYATDVYNSWKLRQSDILLLISKQEHRVEMNFNNASLQKQLDANSGAGGSGSTAISHFIDQTFIPLAKEGKFADGVLTLMQQLEQLSSQVPASASTAPTASASVQTVQPAPQTPAHETVPVAPSMQPVPDTRITPTVPPAVDRIDMGQDVGSQGQPGLSGGGMYVLLVILAGMALAVLFMVGWLKKNRLKKLYNQYSALMLNIHHSHDQLQKYAGLVQGATEQRVQSLDKEITEWIVRLNETMTEMTGTNIFLLRFDRLNRAYDHYAAGLGRMEEAARSIKEGVQRIEEADEQSKKAMGDLNDGMPRLVMQLEGALKETAFPLSALIEDIEKLKELVGEADRLQLFDPLESERIAFQAKEAFEEASDGVSSIPRYLAAYSDFPGLAAVRRERIRHIALTRQIEKAILRLNPYALLERASEQMEAMYAELQKGAMRQVVRLAQEADNLLEQAVAIAERQAELKRQNQEDADRMQERLHAFTAEIQHIDKELERIRESFREHHLTELAVEWERARGHIDEAREGLPRILHLTHDEVQEFEQARRGLDDLTTKLNEADRIAQAMRESFRVLDERLERARGQFSRGQGTYQQALSSIRRESLIMYADWEQTKLAIEEAEGSLSRLLSRSPYHLDEMESLLEAHESRVNTFSSSVKRKIEEKHAAEQRMREAASRFHSMHARAGSRIHRGHYTGSYDQISQEAESLMARGLYAEAVTQLAIVGEIVDQMERDYQRVLDAEREEERRRQEEQQRMQQSQSSGGSSWDSGSTSSSGSDSSGNSSGGSNW</sequence>
<feature type="transmembrane region" description="Helical" evidence="3">
    <location>
        <begin position="233"/>
        <end position="255"/>
    </location>
</feature>
<organism evidence="6 7">
    <name type="scientific">Paenibacillus hexagrammi</name>
    <dbReference type="NCBI Taxonomy" id="2908839"/>
    <lineage>
        <taxon>Bacteria</taxon>
        <taxon>Bacillati</taxon>
        <taxon>Bacillota</taxon>
        <taxon>Bacilli</taxon>
        <taxon>Bacillales</taxon>
        <taxon>Paenibacillaceae</taxon>
        <taxon>Paenibacillus</taxon>
    </lineage>
</organism>
<evidence type="ECO:0000313" key="7">
    <source>
        <dbReference type="Proteomes" id="UP001649230"/>
    </source>
</evidence>
<evidence type="ECO:0000256" key="1">
    <source>
        <dbReference type="SAM" id="Coils"/>
    </source>
</evidence>
<name>A0ABY3SJC3_9BACL</name>
<accession>A0ABY3SJC3</accession>
<dbReference type="Proteomes" id="UP001649230">
    <property type="component" value="Chromosome"/>
</dbReference>